<accession>A0AC61S4I5</accession>
<organism evidence="1 2">
    <name type="scientific">Muribaculum caecicola</name>
    <dbReference type="NCBI Taxonomy" id="3038144"/>
    <lineage>
        <taxon>Bacteria</taxon>
        <taxon>Pseudomonadati</taxon>
        <taxon>Bacteroidota</taxon>
        <taxon>Bacteroidia</taxon>
        <taxon>Bacteroidales</taxon>
        <taxon>Muribaculaceae</taxon>
        <taxon>Muribaculum</taxon>
    </lineage>
</organism>
<evidence type="ECO:0000313" key="2">
    <source>
        <dbReference type="Proteomes" id="UP000305401"/>
    </source>
</evidence>
<name>A0AC61S4I5_9BACT</name>
<protein>
    <submittedName>
        <fullName evidence="1">Uncharacterized protein</fullName>
    </submittedName>
</protein>
<dbReference type="EMBL" id="SSTG01000093">
    <property type="protein sequence ID" value="THG47683.1"/>
    <property type="molecule type" value="Genomic_DNA"/>
</dbReference>
<proteinExistence type="predicted"/>
<keyword evidence="2" id="KW-1185">Reference proteome</keyword>
<dbReference type="Proteomes" id="UP000305401">
    <property type="component" value="Unassembled WGS sequence"/>
</dbReference>
<comment type="caution">
    <text evidence="1">The sequence shown here is derived from an EMBL/GenBank/DDBJ whole genome shotgun (WGS) entry which is preliminary data.</text>
</comment>
<gene>
    <name evidence="1" type="ORF">E5990_07610</name>
</gene>
<reference evidence="1" key="1">
    <citation type="submission" date="2019-04" db="EMBL/GenBank/DDBJ databases">
        <title>Microbes associate with the intestines of laboratory mice.</title>
        <authorList>
            <person name="Navarre W."/>
            <person name="Wong E."/>
            <person name="Huang K.C."/>
            <person name="Tropini C."/>
            <person name="Ng K."/>
            <person name="Yu B."/>
        </authorList>
    </citation>
    <scope>NUCLEOTIDE SEQUENCE</scope>
    <source>
        <strain evidence="1">NM86_A22</strain>
    </source>
</reference>
<sequence length="161" mass="18007">MNAIRIAPQKCVAILVLLSLLVLMPCCSETSRFSNFESLQPEGWAYDDTVTVTFPKTDSISHGTLCVALRHNNDYRYSNLWIEVTVPLAVGGQICDTVNIVMADPYGKWRGSGFGATYQLVDTLYNDIAVDLRRPFGVRHIMRVDTLTDIDLIGLTFNPFD</sequence>
<evidence type="ECO:0000313" key="1">
    <source>
        <dbReference type="EMBL" id="THG47683.1"/>
    </source>
</evidence>